<accession>M4C1J6</accession>
<keyword evidence="2" id="KW-1185">Reference proteome</keyword>
<protein>
    <submittedName>
        <fullName evidence="1">Uncharacterized protein</fullName>
    </submittedName>
</protein>
<evidence type="ECO:0000313" key="1">
    <source>
        <dbReference type="EnsemblProtists" id="HpaP812946"/>
    </source>
</evidence>
<reference evidence="2" key="1">
    <citation type="journal article" date="2010" name="Science">
        <title>Signatures of adaptation to obligate biotrophy in the Hyaloperonospora arabidopsidis genome.</title>
        <authorList>
            <person name="Baxter L."/>
            <person name="Tripathy S."/>
            <person name="Ishaque N."/>
            <person name="Boot N."/>
            <person name="Cabral A."/>
            <person name="Kemen E."/>
            <person name="Thines M."/>
            <person name="Ah-Fong A."/>
            <person name="Anderson R."/>
            <person name="Badejoko W."/>
            <person name="Bittner-Eddy P."/>
            <person name="Boore J.L."/>
            <person name="Chibucos M.C."/>
            <person name="Coates M."/>
            <person name="Dehal P."/>
            <person name="Delehaunty K."/>
            <person name="Dong S."/>
            <person name="Downton P."/>
            <person name="Dumas B."/>
            <person name="Fabro G."/>
            <person name="Fronick C."/>
            <person name="Fuerstenberg S.I."/>
            <person name="Fulton L."/>
            <person name="Gaulin E."/>
            <person name="Govers F."/>
            <person name="Hughes L."/>
            <person name="Humphray S."/>
            <person name="Jiang R.H."/>
            <person name="Judelson H."/>
            <person name="Kamoun S."/>
            <person name="Kyung K."/>
            <person name="Meijer H."/>
            <person name="Minx P."/>
            <person name="Morris P."/>
            <person name="Nelson J."/>
            <person name="Phuntumart V."/>
            <person name="Qutob D."/>
            <person name="Rehmany A."/>
            <person name="Rougon-Cardoso A."/>
            <person name="Ryden P."/>
            <person name="Torto-Alalibo T."/>
            <person name="Studholme D."/>
            <person name="Wang Y."/>
            <person name="Win J."/>
            <person name="Wood J."/>
            <person name="Clifton S.W."/>
            <person name="Rogers J."/>
            <person name="Van den Ackerveken G."/>
            <person name="Jones J.D."/>
            <person name="McDowell J.M."/>
            <person name="Beynon J."/>
            <person name="Tyler B.M."/>
        </authorList>
    </citation>
    <scope>NUCLEOTIDE SEQUENCE [LARGE SCALE GENOMIC DNA]</scope>
    <source>
        <strain evidence="2">Emoy2</strain>
    </source>
</reference>
<dbReference type="AlphaFoldDB" id="M4C1J6"/>
<dbReference type="InParanoid" id="M4C1J6"/>
<sequence length="58" mass="6127">MAAQAPIKLGVRDFEAAMRGEGDAADCKYSLNGRLTVPQFGVSATRGSDTRRAVAADR</sequence>
<dbReference type="EMBL" id="JH598098">
    <property type="status" value="NOT_ANNOTATED_CDS"/>
    <property type="molecule type" value="Genomic_DNA"/>
</dbReference>
<dbReference type="VEuPathDB" id="FungiDB:HpaG812946"/>
<reference evidence="1" key="2">
    <citation type="submission" date="2015-06" db="UniProtKB">
        <authorList>
            <consortium name="EnsemblProtists"/>
        </authorList>
    </citation>
    <scope>IDENTIFICATION</scope>
    <source>
        <strain evidence="1">Emoy2</strain>
    </source>
</reference>
<organism evidence="1 2">
    <name type="scientific">Hyaloperonospora arabidopsidis (strain Emoy2)</name>
    <name type="common">Downy mildew agent</name>
    <name type="synonym">Peronospora arabidopsidis</name>
    <dbReference type="NCBI Taxonomy" id="559515"/>
    <lineage>
        <taxon>Eukaryota</taxon>
        <taxon>Sar</taxon>
        <taxon>Stramenopiles</taxon>
        <taxon>Oomycota</taxon>
        <taxon>Peronosporomycetes</taxon>
        <taxon>Peronosporales</taxon>
        <taxon>Peronosporaceae</taxon>
        <taxon>Hyaloperonospora</taxon>
    </lineage>
</organism>
<dbReference type="EnsemblProtists" id="HpaT812946">
    <property type="protein sequence ID" value="HpaP812946"/>
    <property type="gene ID" value="HpaG812946"/>
</dbReference>
<dbReference type="HOGENOM" id="CLU_2983167_0_0_1"/>
<dbReference type="Proteomes" id="UP000011713">
    <property type="component" value="Unassembled WGS sequence"/>
</dbReference>
<name>M4C1J6_HYAAE</name>
<proteinExistence type="predicted"/>
<evidence type="ECO:0000313" key="2">
    <source>
        <dbReference type="Proteomes" id="UP000011713"/>
    </source>
</evidence>